<comment type="cofactor">
    <cofactor evidence="13">
        <name>Mg(2+)</name>
        <dbReference type="ChEBI" id="CHEBI:18420"/>
    </cofactor>
</comment>
<evidence type="ECO:0000256" key="12">
    <source>
        <dbReference type="ARBA" id="ARBA00047973"/>
    </source>
</evidence>
<dbReference type="InterPro" id="IPR005493">
    <property type="entry name" value="RraA/RraA-like"/>
</dbReference>
<evidence type="ECO:0000256" key="4">
    <source>
        <dbReference type="ARBA" id="ARBA00011233"/>
    </source>
</evidence>
<evidence type="ECO:0000313" key="15">
    <source>
        <dbReference type="Proteomes" id="UP000272503"/>
    </source>
</evidence>
<comment type="caution">
    <text evidence="14">The sequence shown here is derived from an EMBL/GenBank/DDBJ whole genome shotgun (WGS) entry which is preliminary data.</text>
</comment>
<name>A0A3L7A4R1_9MICO</name>
<dbReference type="Gene3D" id="3.50.30.40">
    <property type="entry name" value="Ribonuclease E inhibitor RraA/RraA-like"/>
    <property type="match status" value="1"/>
</dbReference>
<dbReference type="EC" id="4.1.3.17" evidence="5"/>
<comment type="catalytic activity">
    <reaction evidence="1">
        <text>4-hydroxy-4-methyl-2-oxoglutarate = 2 pyruvate</text>
        <dbReference type="Rhea" id="RHEA:22748"/>
        <dbReference type="ChEBI" id="CHEBI:15361"/>
        <dbReference type="ChEBI" id="CHEBI:58276"/>
        <dbReference type="EC" id="4.1.3.17"/>
    </reaction>
</comment>
<dbReference type="OrthoDB" id="9805307at2"/>
<sequence length="277" mass="29536">MRIQPTAQDIIDLTAAWTGERSADGRPRVSEDVLIALSAITAEQAWHVLDAAGYPHQFAGGWRTTKPGVNLVGRAVTAQFLPHRADFDAAVVTAGAREGHHDGERQNSWVVESLEPGDVMVTDIFGKITEGTVIGDNLGTAIASRTGAGAVIDGGVRDLPGLTAIDNGVFFYRAADPTPIRGVVLSGMNTPIRIGGVTVLPGDIVLGTDTGVTFIPPQYAEEIAVTALDITNRDIFSKQVLAERVYTTAEIDVLVWPEAIEEHYARWLAEGSADNAR</sequence>
<comment type="catalytic activity">
    <reaction evidence="12">
        <text>oxaloacetate + H(+) = pyruvate + CO2</text>
        <dbReference type="Rhea" id="RHEA:15641"/>
        <dbReference type="ChEBI" id="CHEBI:15361"/>
        <dbReference type="ChEBI" id="CHEBI:15378"/>
        <dbReference type="ChEBI" id="CHEBI:16452"/>
        <dbReference type="ChEBI" id="CHEBI:16526"/>
        <dbReference type="EC" id="4.1.1.112"/>
    </reaction>
</comment>
<proteinExistence type="inferred from homology"/>
<organism evidence="14 15">
    <name type="scientific">Mycetocola tolaasinivorans</name>
    <dbReference type="NCBI Taxonomy" id="76635"/>
    <lineage>
        <taxon>Bacteria</taxon>
        <taxon>Bacillati</taxon>
        <taxon>Actinomycetota</taxon>
        <taxon>Actinomycetes</taxon>
        <taxon>Micrococcales</taxon>
        <taxon>Microbacteriaceae</taxon>
        <taxon>Mycetocola</taxon>
    </lineage>
</organism>
<dbReference type="GO" id="GO:0008948">
    <property type="term" value="F:oxaloacetate decarboxylase activity"/>
    <property type="evidence" value="ECO:0007669"/>
    <property type="project" value="UniProtKB-EC"/>
</dbReference>
<dbReference type="EC" id="4.1.1.112" evidence="6"/>
<reference evidence="14 15" key="1">
    <citation type="submission" date="2018-10" db="EMBL/GenBank/DDBJ databases">
        <authorList>
            <person name="Li J."/>
        </authorList>
    </citation>
    <scope>NUCLEOTIDE SEQUENCE [LARGE SCALE GENOMIC DNA]</scope>
    <source>
        <strain evidence="14 15">IF 016277</strain>
    </source>
</reference>
<evidence type="ECO:0000256" key="10">
    <source>
        <dbReference type="ARBA" id="ARBA00030169"/>
    </source>
</evidence>
<evidence type="ECO:0000256" key="7">
    <source>
        <dbReference type="ARBA" id="ARBA00016549"/>
    </source>
</evidence>
<evidence type="ECO:0000256" key="6">
    <source>
        <dbReference type="ARBA" id="ARBA00012947"/>
    </source>
</evidence>
<dbReference type="EMBL" id="RCUX01000010">
    <property type="protein sequence ID" value="RLP74561.1"/>
    <property type="molecule type" value="Genomic_DNA"/>
</dbReference>
<comment type="similarity">
    <text evidence="3">Belongs to the class II aldolase/RraA-like family.</text>
</comment>
<dbReference type="PANTHER" id="PTHR33254:SF4">
    <property type="entry name" value="4-HYDROXY-4-METHYL-2-OXOGLUTARATE ALDOLASE 3-RELATED"/>
    <property type="match status" value="1"/>
</dbReference>
<evidence type="ECO:0000313" key="14">
    <source>
        <dbReference type="EMBL" id="RLP74561.1"/>
    </source>
</evidence>
<keyword evidence="13" id="KW-0479">Metal-binding</keyword>
<accession>A0A3L7A4R1</accession>
<evidence type="ECO:0000256" key="5">
    <source>
        <dbReference type="ARBA" id="ARBA00012213"/>
    </source>
</evidence>
<evidence type="ECO:0000256" key="13">
    <source>
        <dbReference type="PIRSR" id="PIRSR605493-1"/>
    </source>
</evidence>
<feature type="binding site" evidence="13">
    <location>
        <position position="157"/>
    </location>
    <ligand>
        <name>substrate</name>
    </ligand>
</feature>
<dbReference type="Pfam" id="PF03737">
    <property type="entry name" value="RraA-like"/>
    <property type="match status" value="1"/>
</dbReference>
<keyword evidence="13" id="KW-0460">Magnesium</keyword>
<dbReference type="GO" id="GO:0047443">
    <property type="term" value="F:4-hydroxy-4-methyl-2-oxoglutarate aldolase activity"/>
    <property type="evidence" value="ECO:0007669"/>
    <property type="project" value="UniProtKB-EC"/>
</dbReference>
<evidence type="ECO:0000256" key="8">
    <source>
        <dbReference type="ARBA" id="ARBA00025046"/>
    </source>
</evidence>
<evidence type="ECO:0000256" key="1">
    <source>
        <dbReference type="ARBA" id="ARBA00001342"/>
    </source>
</evidence>
<keyword evidence="15" id="KW-1185">Reference proteome</keyword>
<protein>
    <recommendedName>
        <fullName evidence="7">Putative 4-hydroxy-4-methyl-2-oxoglutarate aldolase</fullName>
        <ecNumber evidence="6">4.1.1.112</ecNumber>
        <ecNumber evidence="5">4.1.3.17</ecNumber>
    </recommendedName>
    <alternativeName>
        <fullName evidence="11">Oxaloacetate decarboxylase</fullName>
    </alternativeName>
    <alternativeName>
        <fullName evidence="9">Regulator of ribonuclease activity homolog</fullName>
    </alternativeName>
    <alternativeName>
        <fullName evidence="10">RraA-like protein</fullName>
    </alternativeName>
</protein>
<evidence type="ECO:0000256" key="9">
    <source>
        <dbReference type="ARBA" id="ARBA00029596"/>
    </source>
</evidence>
<comment type="cofactor">
    <cofactor evidence="2">
        <name>a divalent metal cation</name>
        <dbReference type="ChEBI" id="CHEBI:60240"/>
    </cofactor>
</comment>
<comment type="function">
    <text evidence="8">Catalyzes the aldol cleavage of 4-hydroxy-4-methyl-2-oxoglutarate (HMG) into 2 molecules of pyruvate. Also contains a secondary oxaloacetate (OAA) decarboxylase activity due to the common pyruvate enolate transition state formed following C-C bond cleavage in the retro-aldol and decarboxylation reactions.</text>
</comment>
<dbReference type="InterPro" id="IPR036704">
    <property type="entry name" value="RraA/RraA-like_sf"/>
</dbReference>
<dbReference type="AlphaFoldDB" id="A0A3L7A4R1"/>
<feature type="binding site" evidence="13">
    <location>
        <begin position="135"/>
        <end position="138"/>
    </location>
    <ligand>
        <name>substrate</name>
    </ligand>
</feature>
<comment type="subunit">
    <text evidence="4">Homotrimer.</text>
</comment>
<dbReference type="SUPFAM" id="SSF89562">
    <property type="entry name" value="RraA-like"/>
    <property type="match status" value="1"/>
</dbReference>
<evidence type="ECO:0000256" key="3">
    <source>
        <dbReference type="ARBA" id="ARBA00008621"/>
    </source>
</evidence>
<evidence type="ECO:0000256" key="11">
    <source>
        <dbReference type="ARBA" id="ARBA00032305"/>
    </source>
</evidence>
<dbReference type="Proteomes" id="UP000272503">
    <property type="component" value="Unassembled WGS sequence"/>
</dbReference>
<dbReference type="PANTHER" id="PTHR33254">
    <property type="entry name" value="4-HYDROXY-4-METHYL-2-OXOGLUTARATE ALDOLASE 3-RELATED"/>
    <property type="match status" value="1"/>
</dbReference>
<dbReference type="RefSeq" id="WP_121649309.1">
    <property type="nucleotide sequence ID" value="NZ_RCUX01000010.1"/>
</dbReference>
<gene>
    <name evidence="14" type="ORF">D9V32_12800</name>
</gene>
<feature type="binding site" evidence="13">
    <location>
        <position position="158"/>
    </location>
    <ligand>
        <name>Mg(2+)</name>
        <dbReference type="ChEBI" id="CHEBI:18420"/>
    </ligand>
</feature>
<dbReference type="CDD" id="cd16841">
    <property type="entry name" value="RraA_family"/>
    <property type="match status" value="1"/>
</dbReference>
<evidence type="ECO:0000256" key="2">
    <source>
        <dbReference type="ARBA" id="ARBA00001968"/>
    </source>
</evidence>
<dbReference type="GO" id="GO:0046872">
    <property type="term" value="F:metal ion binding"/>
    <property type="evidence" value="ECO:0007669"/>
    <property type="project" value="UniProtKB-KW"/>
</dbReference>